<sequence length="66" mass="7780">MTDQQKLKQKDRLIKLLYQTLKEIKDVNDTIMSDADNEFKAVDVSYFNGFIDAKFSAIEEIVEDRY</sequence>
<name>A0A4S2EN82_9LACO</name>
<dbReference type="RefSeq" id="WP_135941787.1">
    <property type="nucleotide sequence ID" value="NZ_SRYK01000002.1"/>
</dbReference>
<protein>
    <submittedName>
        <fullName evidence="1">Uncharacterized protein</fullName>
    </submittedName>
</protein>
<dbReference type="EMBL" id="SRYK01000002">
    <property type="protein sequence ID" value="TGY57227.1"/>
    <property type="molecule type" value="Genomic_DNA"/>
</dbReference>
<comment type="caution">
    <text evidence="1">The sequence shown here is derived from an EMBL/GenBank/DDBJ whole genome shotgun (WGS) entry which is preliminary data.</text>
</comment>
<gene>
    <name evidence="1" type="ORF">E5340_00740</name>
</gene>
<accession>A0A4S2EN82</accession>
<reference evidence="1 2" key="1">
    <citation type="submission" date="2019-04" db="EMBL/GenBank/DDBJ databases">
        <title>Microbes associate with the intestines of laboratory mice.</title>
        <authorList>
            <person name="Navarre W."/>
            <person name="Wong E."/>
            <person name="Huang K."/>
            <person name="Tropini C."/>
            <person name="Ng K."/>
            <person name="Yu B."/>
        </authorList>
    </citation>
    <scope>NUCLEOTIDE SEQUENCE [LARGE SCALE GENOMIC DNA]</scope>
    <source>
        <strain evidence="1 2">NM26_J9</strain>
    </source>
</reference>
<dbReference type="Proteomes" id="UP000306855">
    <property type="component" value="Unassembled WGS sequence"/>
</dbReference>
<dbReference type="AlphaFoldDB" id="A0A4S2EN82"/>
<evidence type="ECO:0000313" key="1">
    <source>
        <dbReference type="EMBL" id="TGY57227.1"/>
    </source>
</evidence>
<organism evidence="1 2">
    <name type="scientific">Ligilactobacillus murinus</name>
    <dbReference type="NCBI Taxonomy" id="1622"/>
    <lineage>
        <taxon>Bacteria</taxon>
        <taxon>Bacillati</taxon>
        <taxon>Bacillota</taxon>
        <taxon>Bacilli</taxon>
        <taxon>Lactobacillales</taxon>
        <taxon>Lactobacillaceae</taxon>
        <taxon>Ligilactobacillus</taxon>
    </lineage>
</organism>
<proteinExistence type="predicted"/>
<evidence type="ECO:0000313" key="2">
    <source>
        <dbReference type="Proteomes" id="UP000306855"/>
    </source>
</evidence>